<keyword evidence="2" id="KW-1185">Reference proteome</keyword>
<protein>
    <submittedName>
        <fullName evidence="1">Uncharacterized protein</fullName>
    </submittedName>
</protein>
<proteinExistence type="predicted"/>
<dbReference type="EMBL" id="CM046113">
    <property type="protein sequence ID" value="KAI8421236.1"/>
    <property type="molecule type" value="Genomic_DNA"/>
</dbReference>
<reference evidence="1 2" key="1">
    <citation type="journal article" date="2022" name="Genome Biol. Evol.">
        <title>The Spruce Budworm Genome: Reconstructing the Evolutionary History of Antifreeze Proteins.</title>
        <authorList>
            <person name="Beliveau C."/>
            <person name="Gagne P."/>
            <person name="Picq S."/>
            <person name="Vernygora O."/>
            <person name="Keeling C.I."/>
            <person name="Pinkney K."/>
            <person name="Doucet D."/>
            <person name="Wen F."/>
            <person name="Johnston J.S."/>
            <person name="Maaroufi H."/>
            <person name="Boyle B."/>
            <person name="Laroche J."/>
            <person name="Dewar K."/>
            <person name="Juretic N."/>
            <person name="Blackburn G."/>
            <person name="Nisole A."/>
            <person name="Brunet B."/>
            <person name="Brandao M."/>
            <person name="Lumley L."/>
            <person name="Duan J."/>
            <person name="Quan G."/>
            <person name="Lucarotti C.J."/>
            <person name="Roe A.D."/>
            <person name="Sperling F.A.H."/>
            <person name="Levesque R.C."/>
            <person name="Cusson M."/>
        </authorList>
    </citation>
    <scope>NUCLEOTIDE SEQUENCE [LARGE SCALE GENOMIC DNA]</scope>
    <source>
        <strain evidence="1">Glfc:IPQL:Cfum</strain>
    </source>
</reference>
<evidence type="ECO:0000313" key="2">
    <source>
        <dbReference type="Proteomes" id="UP001064048"/>
    </source>
</evidence>
<organism evidence="1 2">
    <name type="scientific">Choristoneura fumiferana</name>
    <name type="common">Spruce budworm moth</name>
    <name type="synonym">Archips fumiferana</name>
    <dbReference type="NCBI Taxonomy" id="7141"/>
    <lineage>
        <taxon>Eukaryota</taxon>
        <taxon>Metazoa</taxon>
        <taxon>Ecdysozoa</taxon>
        <taxon>Arthropoda</taxon>
        <taxon>Hexapoda</taxon>
        <taxon>Insecta</taxon>
        <taxon>Pterygota</taxon>
        <taxon>Neoptera</taxon>
        <taxon>Endopterygota</taxon>
        <taxon>Lepidoptera</taxon>
        <taxon>Glossata</taxon>
        <taxon>Ditrysia</taxon>
        <taxon>Tortricoidea</taxon>
        <taxon>Tortricidae</taxon>
        <taxon>Tortricinae</taxon>
        <taxon>Choristoneura</taxon>
    </lineage>
</organism>
<name>A0ACC0JAT0_CHOFU</name>
<sequence>MYQVPEVVLRTVRIAITWRDVPDAEPEDEDGDREVRVKIGILVWGVQKGVEHVASVVEKVHRFSAQNKVLNIDDALDFDKLNTPLYSPAGRRDDTTPPQKRRSTARDLGRPLHPQPSELRRRREDSPPLPTDFGLRLEGDDESCPKCSEVCDNPEPKHLLGPNRDQLRIQVVIVPLTDFCHVGPPDTSLG</sequence>
<gene>
    <name evidence="1" type="ORF">MSG28_008294</name>
</gene>
<accession>A0ACC0JAT0</accession>
<comment type="caution">
    <text evidence="1">The sequence shown here is derived from an EMBL/GenBank/DDBJ whole genome shotgun (WGS) entry which is preliminary data.</text>
</comment>
<dbReference type="Proteomes" id="UP001064048">
    <property type="component" value="Chromosome 13"/>
</dbReference>
<evidence type="ECO:0000313" key="1">
    <source>
        <dbReference type="EMBL" id="KAI8421236.1"/>
    </source>
</evidence>